<dbReference type="AlphaFoldDB" id="A0AAD1Y2H3"/>
<reference evidence="3" key="1">
    <citation type="submission" date="2023-07" db="EMBL/GenBank/DDBJ databases">
        <authorList>
            <consortium name="AG Swart"/>
            <person name="Singh M."/>
            <person name="Singh A."/>
            <person name="Seah K."/>
            <person name="Emmerich C."/>
        </authorList>
    </citation>
    <scope>NUCLEOTIDE SEQUENCE</scope>
    <source>
        <strain evidence="3">DP1</strain>
    </source>
</reference>
<feature type="compositionally biased region" description="Basic and acidic residues" evidence="2">
    <location>
        <begin position="399"/>
        <end position="410"/>
    </location>
</feature>
<feature type="region of interest" description="Disordered" evidence="2">
    <location>
        <begin position="372"/>
        <end position="425"/>
    </location>
</feature>
<proteinExistence type="predicted"/>
<evidence type="ECO:0000256" key="2">
    <source>
        <dbReference type="SAM" id="MobiDB-lite"/>
    </source>
</evidence>
<comment type="caution">
    <text evidence="3">The sequence shown here is derived from an EMBL/GenBank/DDBJ whole genome shotgun (WGS) entry which is preliminary data.</text>
</comment>
<dbReference type="Proteomes" id="UP001295684">
    <property type="component" value="Unassembled WGS sequence"/>
</dbReference>
<sequence length="546" mass="63929">MEEYMSQQEIMKARTNKLLKEAKFSEVDGDLNRLYDFIVQNSSLHILENKMNARATPFSSFQDELKSKGKRMCVDTLSIMMKRLIKPDPIMKDKDLQVDFNCVIETELRELKVMYEHLEDQIKAKDMLLGRLQDQVKNQAKEKNDLQDIISNLQEKQDEHDSKVKTLQEEFKKKIKIMNELSKDLLELQRKLEMKTMQIQRRELDLKELREKSRQEIEEFKLKIKKLGNQLHVKNAALTKVKEDTEILKKKLADKEPSESSFDWDLIRKKPVEEGIQTDMTSAQIVDMLKEIDRGITEKYQSPKGLKNADKSDASSREDFSSTKILDRGFTKTFSEKPDCIDKSIQVDNIMQHSLQRNDVDISSRQQLNHFYDTEERSSDAHAKSSESDRSPNRITVNYREKKRNDEDQKSVSSVYTPPKITSNDRRNMDIIKKYEHKFRKTSDKRCNYSPAKFTFKTIEHHSYPKKKSEIKGEPLSDYISSKTAFFRTGGSPKQKRGQMFSPILKRNCSMMPTKKFIIKAMVETHSLDQKQFVALSGKMLEFNKP</sequence>
<organism evidence="3 4">
    <name type="scientific">Euplotes crassus</name>
    <dbReference type="NCBI Taxonomy" id="5936"/>
    <lineage>
        <taxon>Eukaryota</taxon>
        <taxon>Sar</taxon>
        <taxon>Alveolata</taxon>
        <taxon>Ciliophora</taxon>
        <taxon>Intramacronucleata</taxon>
        <taxon>Spirotrichea</taxon>
        <taxon>Hypotrichia</taxon>
        <taxon>Euplotida</taxon>
        <taxon>Euplotidae</taxon>
        <taxon>Moneuplotes</taxon>
    </lineage>
</organism>
<keyword evidence="4" id="KW-1185">Reference proteome</keyword>
<gene>
    <name evidence="3" type="ORF">ECRASSUSDP1_LOCUS24923</name>
</gene>
<accession>A0AAD1Y2H3</accession>
<dbReference type="EMBL" id="CAMPGE010025687">
    <property type="protein sequence ID" value="CAI2383424.1"/>
    <property type="molecule type" value="Genomic_DNA"/>
</dbReference>
<protein>
    <submittedName>
        <fullName evidence="3">Uncharacterized protein</fullName>
    </submittedName>
</protein>
<name>A0AAD1Y2H3_EUPCR</name>
<feature type="coiled-coil region" evidence="1">
    <location>
        <begin position="115"/>
        <end position="230"/>
    </location>
</feature>
<feature type="compositionally biased region" description="Basic and acidic residues" evidence="2">
    <location>
        <begin position="307"/>
        <end position="321"/>
    </location>
</feature>
<evidence type="ECO:0000313" key="4">
    <source>
        <dbReference type="Proteomes" id="UP001295684"/>
    </source>
</evidence>
<evidence type="ECO:0000256" key="1">
    <source>
        <dbReference type="SAM" id="Coils"/>
    </source>
</evidence>
<feature type="region of interest" description="Disordered" evidence="2">
    <location>
        <begin position="300"/>
        <end position="321"/>
    </location>
</feature>
<evidence type="ECO:0000313" key="3">
    <source>
        <dbReference type="EMBL" id="CAI2383424.1"/>
    </source>
</evidence>
<feature type="compositionally biased region" description="Polar residues" evidence="2">
    <location>
        <begin position="411"/>
        <end position="422"/>
    </location>
</feature>
<keyword evidence="1" id="KW-0175">Coiled coil</keyword>
<feature type="compositionally biased region" description="Basic and acidic residues" evidence="2">
    <location>
        <begin position="372"/>
        <end position="392"/>
    </location>
</feature>